<dbReference type="InterPro" id="IPR010613">
    <property type="entry name" value="PES"/>
</dbReference>
<dbReference type="CDD" id="cd17709">
    <property type="entry name" value="BRCT_pescadillo_like"/>
    <property type="match status" value="1"/>
</dbReference>
<dbReference type="Pfam" id="PF06732">
    <property type="entry name" value="Pescadillo_N"/>
    <property type="match status" value="1"/>
</dbReference>
<keyword evidence="1 4" id="KW-0690">Ribosome biogenesis</keyword>
<feature type="compositionally biased region" description="Basic and acidic residues" evidence="5">
    <location>
        <begin position="575"/>
        <end position="590"/>
    </location>
</feature>
<dbReference type="InterPro" id="IPR001357">
    <property type="entry name" value="BRCT_dom"/>
</dbReference>
<comment type="similarity">
    <text evidence="4">Belongs to the pescadillo family.</text>
</comment>
<sequence>MGKEKKKGERGAATNYISRNQALKKLQVSLPDFSVPTRCWFLLTVLCTIPTPAIVELGNEVLFSITISLFFSCRRLCILKGVYPVEPKNKKKVNKGSTANKTYYYIKDIQYLAHEPVLNKFREFKVFLRKLKKAIAKEEPDTAQRLEDNKPVYKLDHILKERYPTFIDAVRDLDDALSMLVLFSMMPQTDKIQADVVKQCKRLSVEFQHYIIASRSLRKVFLSIKGVYFQAEIQDQPVTWIVPYQFCQEPPSDVDFRVMLTFVEFYTTMIGFVNFKLYNMLNLHYPPKIAEEYSTTANSAGFCEDSEVEDEILSALNQNLAVTAQEEEIEVDEFPVDPDSEEGKAQEASKKEFQQTEKLKNLFSDCNIFLSREVPREILVFVLRCFGGEVSWHSADALGATFDESSEFVTHQIVDRPVQGHRYLSRYYVQPQWVFDCVNHRKLLPVEDYFPGVELPPHLSPFVQEEEGDYIPPERRAMLEEEGKVEYAQQNEEEGEKFIYFLSLGAPTGRGFQDPFKDEVFASKNFMLFVVLNLEEKSEEMTKEEKNLALMAMKKKDKRLYDRIMHSKKKKRSEVRKLETKRKAYDEAQSQKKQKTAR</sequence>
<dbReference type="EMBL" id="CALNXI010000002">
    <property type="protein sequence ID" value="CAH3013673.1"/>
    <property type="molecule type" value="Genomic_DNA"/>
</dbReference>
<feature type="compositionally biased region" description="Basic and acidic residues" evidence="5">
    <location>
        <begin position="341"/>
        <end position="351"/>
    </location>
</feature>
<dbReference type="SMART" id="SM00292">
    <property type="entry name" value="BRCT"/>
    <property type="match status" value="1"/>
</dbReference>
<keyword evidence="8" id="KW-1185">Reference proteome</keyword>
<evidence type="ECO:0000256" key="4">
    <source>
        <dbReference type="HAMAP-Rule" id="MF_03028"/>
    </source>
</evidence>
<dbReference type="PANTHER" id="PTHR12221:SF6">
    <property type="entry name" value="PESCADILLO HOMOLOG"/>
    <property type="match status" value="1"/>
</dbReference>
<dbReference type="PANTHER" id="PTHR12221">
    <property type="entry name" value="PESCADILLO - RELATED"/>
    <property type="match status" value="1"/>
</dbReference>
<evidence type="ECO:0000313" key="7">
    <source>
        <dbReference type="EMBL" id="CAH3013673.1"/>
    </source>
</evidence>
<keyword evidence="2 4" id="KW-0698">rRNA processing</keyword>
<dbReference type="InterPro" id="IPR036420">
    <property type="entry name" value="BRCT_dom_sf"/>
</dbReference>
<feature type="domain" description="BRCT" evidence="6">
    <location>
        <begin position="358"/>
        <end position="451"/>
    </location>
</feature>
<comment type="function">
    <text evidence="4">Required for maturation of ribosomal RNAs and formation of the large ribosomal subunit.</text>
</comment>
<evidence type="ECO:0000313" key="8">
    <source>
        <dbReference type="Proteomes" id="UP001159427"/>
    </source>
</evidence>
<dbReference type="Gene3D" id="3.40.50.10190">
    <property type="entry name" value="BRCT domain"/>
    <property type="match status" value="1"/>
</dbReference>
<evidence type="ECO:0000256" key="5">
    <source>
        <dbReference type="SAM" id="MobiDB-lite"/>
    </source>
</evidence>
<keyword evidence="3 4" id="KW-0539">Nucleus</keyword>
<proteinExistence type="inferred from homology"/>
<dbReference type="PROSITE" id="PS50172">
    <property type="entry name" value="BRCT"/>
    <property type="match status" value="1"/>
</dbReference>
<evidence type="ECO:0000259" key="6">
    <source>
        <dbReference type="PROSITE" id="PS50172"/>
    </source>
</evidence>
<comment type="caution">
    <text evidence="7">The sequence shown here is derived from an EMBL/GenBank/DDBJ whole genome shotgun (WGS) entry which is preliminary data.</text>
</comment>
<gene>
    <name evidence="7" type="ORF">PEVE_00013367</name>
</gene>
<dbReference type="SUPFAM" id="SSF52113">
    <property type="entry name" value="BRCT domain"/>
    <property type="match status" value="1"/>
</dbReference>
<dbReference type="Proteomes" id="UP001159427">
    <property type="component" value="Unassembled WGS sequence"/>
</dbReference>
<reference evidence="7 8" key="1">
    <citation type="submission" date="2022-05" db="EMBL/GenBank/DDBJ databases">
        <authorList>
            <consortium name="Genoscope - CEA"/>
            <person name="William W."/>
        </authorList>
    </citation>
    <scope>NUCLEOTIDE SEQUENCE [LARGE SCALE GENOMIC DNA]</scope>
</reference>
<protein>
    <recommendedName>
        <fullName evidence="4">Pescadillo homolog</fullName>
    </recommendedName>
</protein>
<comment type="subcellular location">
    <subcellularLocation>
        <location evidence="4">Nucleus</location>
        <location evidence="4">Nucleolus</location>
    </subcellularLocation>
    <subcellularLocation>
        <location evidence="4">Nucleus</location>
        <location evidence="4">Nucleoplasm</location>
    </subcellularLocation>
</comment>
<evidence type="ECO:0000256" key="1">
    <source>
        <dbReference type="ARBA" id="ARBA00022517"/>
    </source>
</evidence>
<feature type="region of interest" description="Disordered" evidence="5">
    <location>
        <begin position="332"/>
        <end position="351"/>
    </location>
</feature>
<dbReference type="HAMAP" id="MF_03028">
    <property type="entry name" value="Pescadillo"/>
    <property type="match status" value="1"/>
</dbReference>
<dbReference type="Pfam" id="PF16589">
    <property type="entry name" value="BRCT_2"/>
    <property type="match status" value="1"/>
</dbReference>
<evidence type="ECO:0000256" key="2">
    <source>
        <dbReference type="ARBA" id="ARBA00022552"/>
    </source>
</evidence>
<evidence type="ECO:0000256" key="3">
    <source>
        <dbReference type="ARBA" id="ARBA00023242"/>
    </source>
</evidence>
<organism evidence="7 8">
    <name type="scientific">Porites evermanni</name>
    <dbReference type="NCBI Taxonomy" id="104178"/>
    <lineage>
        <taxon>Eukaryota</taxon>
        <taxon>Metazoa</taxon>
        <taxon>Cnidaria</taxon>
        <taxon>Anthozoa</taxon>
        <taxon>Hexacorallia</taxon>
        <taxon>Scleractinia</taxon>
        <taxon>Fungiina</taxon>
        <taxon>Poritidae</taxon>
        <taxon>Porites</taxon>
    </lineage>
</organism>
<feature type="region of interest" description="Disordered" evidence="5">
    <location>
        <begin position="562"/>
        <end position="598"/>
    </location>
</feature>
<name>A0ABN8LDG6_9CNID</name>
<accession>A0ABN8LDG6</accession>